<keyword evidence="10 12" id="KW-1015">Disulfide bond</keyword>
<dbReference type="InterPro" id="IPR013320">
    <property type="entry name" value="ConA-like_dom_sf"/>
</dbReference>
<dbReference type="Proteomes" id="UP001381693">
    <property type="component" value="Unassembled WGS sequence"/>
</dbReference>
<dbReference type="InterPro" id="IPR016187">
    <property type="entry name" value="CTDL_fold"/>
</dbReference>
<dbReference type="Gene3D" id="4.10.400.10">
    <property type="entry name" value="Low-density Lipoprotein Receptor"/>
    <property type="match status" value="1"/>
</dbReference>
<organism evidence="15 16">
    <name type="scientific">Halocaridina rubra</name>
    <name type="common">Hawaiian red shrimp</name>
    <dbReference type="NCBI Taxonomy" id="373956"/>
    <lineage>
        <taxon>Eukaryota</taxon>
        <taxon>Metazoa</taxon>
        <taxon>Ecdysozoa</taxon>
        <taxon>Arthropoda</taxon>
        <taxon>Crustacea</taxon>
        <taxon>Multicrustacea</taxon>
        <taxon>Malacostraca</taxon>
        <taxon>Eumalacostraca</taxon>
        <taxon>Eucarida</taxon>
        <taxon>Decapoda</taxon>
        <taxon>Pleocyemata</taxon>
        <taxon>Caridea</taxon>
        <taxon>Atyoidea</taxon>
        <taxon>Atyidae</taxon>
        <taxon>Halocaridina</taxon>
    </lineage>
</organism>
<keyword evidence="7 13" id="KW-1133">Transmembrane helix</keyword>
<evidence type="ECO:0000256" key="2">
    <source>
        <dbReference type="ARBA" id="ARBA00004236"/>
    </source>
</evidence>
<comment type="caution">
    <text evidence="15">The sequence shown here is derived from an EMBL/GenBank/DDBJ whole genome shotgun (WGS) entry which is preliminary data.</text>
</comment>
<dbReference type="Pfam" id="PF00354">
    <property type="entry name" value="Pentaxin"/>
    <property type="match status" value="1"/>
</dbReference>
<evidence type="ECO:0000256" key="6">
    <source>
        <dbReference type="ARBA" id="ARBA00022729"/>
    </source>
</evidence>
<evidence type="ECO:0000256" key="4">
    <source>
        <dbReference type="ARBA" id="ARBA00022475"/>
    </source>
</evidence>
<dbReference type="InterPro" id="IPR006201">
    <property type="entry name" value="Neur_channel"/>
</dbReference>
<keyword evidence="8" id="KW-0406">Ion transport</keyword>
<dbReference type="SUPFAM" id="SSF56436">
    <property type="entry name" value="C-type lectin-like"/>
    <property type="match status" value="1"/>
</dbReference>
<dbReference type="GO" id="GO:0004888">
    <property type="term" value="F:transmembrane signaling receptor activity"/>
    <property type="evidence" value="ECO:0007669"/>
    <property type="project" value="InterPro"/>
</dbReference>
<evidence type="ECO:0000256" key="13">
    <source>
        <dbReference type="SAM" id="Phobius"/>
    </source>
</evidence>
<evidence type="ECO:0000256" key="11">
    <source>
        <dbReference type="ARBA" id="ARBA00023303"/>
    </source>
</evidence>
<feature type="disulfide bond" evidence="12">
    <location>
        <begin position="462"/>
        <end position="477"/>
    </location>
</feature>
<dbReference type="InterPro" id="IPR038050">
    <property type="entry name" value="Neuro_actylchol_rec"/>
</dbReference>
<evidence type="ECO:0000256" key="7">
    <source>
        <dbReference type="ARBA" id="ARBA00022989"/>
    </source>
</evidence>
<dbReference type="PROSITE" id="PS50041">
    <property type="entry name" value="C_TYPE_LECTIN_2"/>
    <property type="match status" value="1"/>
</dbReference>
<keyword evidence="16" id="KW-1185">Reference proteome</keyword>
<evidence type="ECO:0000256" key="3">
    <source>
        <dbReference type="ARBA" id="ARBA00022448"/>
    </source>
</evidence>
<evidence type="ECO:0000313" key="16">
    <source>
        <dbReference type="Proteomes" id="UP001381693"/>
    </source>
</evidence>
<evidence type="ECO:0000256" key="5">
    <source>
        <dbReference type="ARBA" id="ARBA00022692"/>
    </source>
</evidence>
<feature type="disulfide bond" evidence="12">
    <location>
        <begin position="450"/>
        <end position="468"/>
    </location>
</feature>
<dbReference type="Pfam" id="PF00057">
    <property type="entry name" value="Ldl_recept_a"/>
    <property type="match status" value="1"/>
</dbReference>
<dbReference type="SMART" id="SM00034">
    <property type="entry name" value="CLECT"/>
    <property type="match status" value="1"/>
</dbReference>
<dbReference type="InterPro" id="IPR016186">
    <property type="entry name" value="C-type_lectin-like/link_sf"/>
</dbReference>
<reference evidence="15 16" key="1">
    <citation type="submission" date="2023-11" db="EMBL/GenBank/DDBJ databases">
        <title>Halocaridina rubra genome assembly.</title>
        <authorList>
            <person name="Smith C."/>
        </authorList>
    </citation>
    <scope>NUCLEOTIDE SEQUENCE [LARGE SCALE GENOMIC DNA]</scope>
    <source>
        <strain evidence="15">EP-1</strain>
        <tissue evidence="15">Whole</tissue>
    </source>
</reference>
<keyword evidence="5 13" id="KW-0812">Transmembrane</keyword>
<evidence type="ECO:0000256" key="1">
    <source>
        <dbReference type="ARBA" id="ARBA00004141"/>
    </source>
</evidence>
<feature type="transmembrane region" description="Helical" evidence="13">
    <location>
        <begin position="772"/>
        <end position="791"/>
    </location>
</feature>
<dbReference type="AlphaFoldDB" id="A0AAN8XV79"/>
<dbReference type="InterPro" id="IPR006028">
    <property type="entry name" value="GABAA/Glycine_rcpt"/>
</dbReference>
<dbReference type="EMBL" id="JAXCGZ010001948">
    <property type="protein sequence ID" value="KAK7084904.1"/>
    <property type="molecule type" value="Genomic_DNA"/>
</dbReference>
<dbReference type="SMART" id="SM00192">
    <property type="entry name" value="LDLa"/>
    <property type="match status" value="1"/>
</dbReference>
<comment type="subcellular location">
    <subcellularLocation>
        <location evidence="2">Cell membrane</location>
    </subcellularLocation>
    <subcellularLocation>
        <location evidence="1">Membrane</location>
        <topology evidence="1">Multi-pass membrane protein</topology>
    </subcellularLocation>
</comment>
<keyword evidence="6" id="KW-0732">Signal</keyword>
<keyword evidence="4" id="KW-1003">Cell membrane</keyword>
<dbReference type="Pfam" id="PF02931">
    <property type="entry name" value="Neur_chan_LBD"/>
    <property type="match status" value="1"/>
</dbReference>
<dbReference type="InterPro" id="IPR006202">
    <property type="entry name" value="Neur_chan_lig-bd"/>
</dbReference>
<dbReference type="PRINTS" id="PR00253">
    <property type="entry name" value="GABAARECEPTR"/>
</dbReference>
<evidence type="ECO:0000256" key="10">
    <source>
        <dbReference type="ARBA" id="ARBA00023157"/>
    </source>
</evidence>
<dbReference type="Gene3D" id="2.60.120.200">
    <property type="match status" value="1"/>
</dbReference>
<dbReference type="PROSITE" id="PS01209">
    <property type="entry name" value="LDLRA_1"/>
    <property type="match status" value="1"/>
</dbReference>
<dbReference type="CDD" id="cd00112">
    <property type="entry name" value="LDLa"/>
    <property type="match status" value="1"/>
</dbReference>
<dbReference type="Pfam" id="PF00059">
    <property type="entry name" value="Lectin_C"/>
    <property type="match status" value="1"/>
</dbReference>
<dbReference type="Gene3D" id="3.10.100.10">
    <property type="entry name" value="Mannose-Binding Protein A, subunit A"/>
    <property type="match status" value="1"/>
</dbReference>
<evidence type="ECO:0000259" key="14">
    <source>
        <dbReference type="PROSITE" id="PS50041"/>
    </source>
</evidence>
<evidence type="ECO:0000256" key="12">
    <source>
        <dbReference type="PROSITE-ProRule" id="PRU00124"/>
    </source>
</evidence>
<dbReference type="InterPro" id="IPR001759">
    <property type="entry name" value="PTX_dom"/>
</dbReference>
<dbReference type="Gene3D" id="2.70.170.10">
    <property type="entry name" value="Neurotransmitter-gated ion-channel ligand-binding domain"/>
    <property type="match status" value="1"/>
</dbReference>
<dbReference type="GO" id="GO:0005230">
    <property type="term" value="F:extracellular ligand-gated monoatomic ion channel activity"/>
    <property type="evidence" value="ECO:0007669"/>
    <property type="project" value="InterPro"/>
</dbReference>
<dbReference type="Gene3D" id="1.20.58.390">
    <property type="entry name" value="Neurotransmitter-gated ion-channel transmembrane domain"/>
    <property type="match status" value="1"/>
</dbReference>
<dbReference type="InterPro" id="IPR036055">
    <property type="entry name" value="LDL_receptor-like_sf"/>
</dbReference>
<protein>
    <recommendedName>
        <fullName evidence="14">C-type lectin domain-containing protein</fullName>
    </recommendedName>
</protein>
<evidence type="ECO:0000256" key="8">
    <source>
        <dbReference type="ARBA" id="ARBA00023065"/>
    </source>
</evidence>
<dbReference type="InterPro" id="IPR002172">
    <property type="entry name" value="LDrepeatLR_classA_rpt"/>
</dbReference>
<feature type="transmembrane region" description="Helical" evidence="13">
    <location>
        <begin position="728"/>
        <end position="745"/>
    </location>
</feature>
<dbReference type="InterPro" id="IPR036719">
    <property type="entry name" value="Neuro-gated_channel_TM_sf"/>
</dbReference>
<dbReference type="SUPFAM" id="SSF49899">
    <property type="entry name" value="Concanavalin A-like lectins/glucanases"/>
    <property type="match status" value="1"/>
</dbReference>
<dbReference type="SUPFAM" id="SSF90112">
    <property type="entry name" value="Neurotransmitter-gated ion-channel transmembrane pore"/>
    <property type="match status" value="1"/>
</dbReference>
<feature type="disulfide bond" evidence="12">
    <location>
        <begin position="443"/>
        <end position="455"/>
    </location>
</feature>
<dbReference type="GO" id="GO:0005886">
    <property type="term" value="C:plasma membrane"/>
    <property type="evidence" value="ECO:0007669"/>
    <property type="project" value="UniProtKB-SubCell"/>
</dbReference>
<dbReference type="SUPFAM" id="SSF63712">
    <property type="entry name" value="Nicotinic receptor ligand binding domain-like"/>
    <property type="match status" value="1"/>
</dbReference>
<dbReference type="PANTHER" id="PTHR18945">
    <property type="entry name" value="NEUROTRANSMITTER GATED ION CHANNEL"/>
    <property type="match status" value="1"/>
</dbReference>
<feature type="domain" description="C-type lectin" evidence="14">
    <location>
        <begin position="225"/>
        <end position="337"/>
    </location>
</feature>
<gene>
    <name evidence="15" type="ORF">SK128_006794</name>
</gene>
<evidence type="ECO:0000256" key="9">
    <source>
        <dbReference type="ARBA" id="ARBA00023136"/>
    </source>
</evidence>
<keyword evidence="9 13" id="KW-0472">Membrane</keyword>
<sequence>MRCTRSVNVGRLGVRVNRDLLEEAESFKYLGSHVSRSGRVDVEVNHRVKEASKCLDLDSAFHLEVKCCQDTILLTQKLDLKTHTWSFLCVAVDFSDGNWKIQGRYIHEEGNQNASLQNTIIQGGGQLFIGQSQNIIGGGFTKSHSLRATLLDFRMYDQVLPSSDMESYVQCTYNTDSFPLPVIGFSNIEQDFDLGNVILVEETLDNSMCRRAAEKILVFPQPVLYETARQFCKSTGGDLYLPEDDDQNNNLVDLATPYAKECRLDENADTVWIGATIVNGTWIDKMKTQLAYKNFISFTSKTNNYCGSLVTAGADQNMHSGKWMPVSCNAERCFACSYFKYPLRFTFRGLCTDSYFDSKYVMVKKNGSISFVGLEHSIITLYPGEKDAWNNFGYWEISSYTYPYTKATLYRNSSEHYPIGKNNWEIVNDNCGVEKVVMLFTSCDEESFTCTDGKCIERSYRCDQEVDCEDGSDEEECDRVIFSNFYDPGNTGSRKDFSEASKIGIHLNIFFIKKFDLTEFTFTSEVEVKLTWNDGRLQFRNLQGILWKNKISDNIWIPNIEYTGAGETSCEVDEQSKEIIVKKEKKGTSDMESLSEDLIYDGYDNHIQMKQKLIVTTSCLYKLFPFPFDVQFCTLRLKLSHPPDNAMVLRLIDNGIQFLGERYLLQYYLREESIYEDSANGYSCVIVQLVFANLTMYYLTSTYVPTFIVLIIGYLSFFFTLDDFSNRIMVALTALLVEAAFFTQVTEGTTYGVILHTSESVPQTAYLKMVDIWFVFCIVSLFLIMVVLVVIHRALESEEDVPEILHERIYSIRVAALFPKEILSDPEEEKEPNRGICCRRKCFSAKRINRICQIVFPILFLAFVFIYFLLAIFWAREMNTVETPTPNSDGDYFLIQNEEPGLD</sequence>
<keyword evidence="11" id="KW-0407">Ion channel</keyword>
<dbReference type="InterPro" id="IPR001304">
    <property type="entry name" value="C-type_lectin-like"/>
</dbReference>
<dbReference type="InterPro" id="IPR023415">
    <property type="entry name" value="LDLR_class-A_CS"/>
</dbReference>
<accession>A0AAN8XV79</accession>
<dbReference type="InterPro" id="IPR036734">
    <property type="entry name" value="Neur_chan_lig-bd_sf"/>
</dbReference>
<feature type="transmembrane region" description="Helical" evidence="13">
    <location>
        <begin position="854"/>
        <end position="875"/>
    </location>
</feature>
<name>A0AAN8XV79_HALRR</name>
<evidence type="ECO:0000313" key="15">
    <source>
        <dbReference type="EMBL" id="KAK7084904.1"/>
    </source>
</evidence>
<keyword evidence="3" id="KW-0813">Transport</keyword>
<feature type="transmembrane region" description="Helical" evidence="13">
    <location>
        <begin position="696"/>
        <end position="721"/>
    </location>
</feature>
<proteinExistence type="predicted"/>
<dbReference type="PROSITE" id="PS50068">
    <property type="entry name" value="LDLRA_2"/>
    <property type="match status" value="1"/>
</dbReference>
<dbReference type="SUPFAM" id="SSF57424">
    <property type="entry name" value="LDL receptor-like module"/>
    <property type="match status" value="1"/>
</dbReference>